<sequence length="58" mass="7003">MEVKERLEKKDILDCGEWKNYLKLMMIIWSLRLLQVYSLLEAMEAILRMAYIKIVVNL</sequence>
<organism evidence="1 2">
    <name type="scientific">Chitinophaga skermanii</name>
    <dbReference type="NCBI Taxonomy" id="331697"/>
    <lineage>
        <taxon>Bacteria</taxon>
        <taxon>Pseudomonadati</taxon>
        <taxon>Bacteroidota</taxon>
        <taxon>Chitinophagia</taxon>
        <taxon>Chitinophagales</taxon>
        <taxon>Chitinophagaceae</taxon>
        <taxon>Chitinophaga</taxon>
    </lineage>
</organism>
<dbReference type="Proteomes" id="UP000249547">
    <property type="component" value="Unassembled WGS sequence"/>
</dbReference>
<keyword evidence="2" id="KW-1185">Reference proteome</keyword>
<evidence type="ECO:0000313" key="1">
    <source>
        <dbReference type="EMBL" id="RAJ00506.1"/>
    </source>
</evidence>
<dbReference type="AlphaFoldDB" id="A0A327Q7D4"/>
<evidence type="ECO:0000313" key="2">
    <source>
        <dbReference type="Proteomes" id="UP000249547"/>
    </source>
</evidence>
<proteinExistence type="predicted"/>
<reference evidence="1 2" key="1">
    <citation type="submission" date="2018-06" db="EMBL/GenBank/DDBJ databases">
        <title>Genomic Encyclopedia of Archaeal and Bacterial Type Strains, Phase II (KMG-II): from individual species to whole genera.</title>
        <authorList>
            <person name="Goeker M."/>
        </authorList>
    </citation>
    <scope>NUCLEOTIDE SEQUENCE [LARGE SCALE GENOMIC DNA]</scope>
    <source>
        <strain evidence="1 2">DSM 23857</strain>
    </source>
</reference>
<gene>
    <name evidence="1" type="ORF">LX64_04213</name>
</gene>
<dbReference type="EMBL" id="QLLL01000008">
    <property type="protein sequence ID" value="RAJ00506.1"/>
    <property type="molecule type" value="Genomic_DNA"/>
</dbReference>
<comment type="caution">
    <text evidence="1">The sequence shown here is derived from an EMBL/GenBank/DDBJ whole genome shotgun (WGS) entry which is preliminary data.</text>
</comment>
<name>A0A327Q7D4_9BACT</name>
<accession>A0A327Q7D4</accession>
<protein>
    <submittedName>
        <fullName evidence="1">Uncharacterized protein</fullName>
    </submittedName>
</protein>